<organism evidence="1 2">
    <name type="scientific">Undibacterium oligocarboniphilum</name>
    <dbReference type="NCBI Taxonomy" id="666702"/>
    <lineage>
        <taxon>Bacteria</taxon>
        <taxon>Pseudomonadati</taxon>
        <taxon>Pseudomonadota</taxon>
        <taxon>Betaproteobacteria</taxon>
        <taxon>Burkholderiales</taxon>
        <taxon>Oxalobacteraceae</taxon>
        <taxon>Undibacterium</taxon>
    </lineage>
</organism>
<gene>
    <name evidence="1" type="ORF">HV832_08590</name>
</gene>
<evidence type="ECO:0000313" key="2">
    <source>
        <dbReference type="Proteomes" id="UP000588051"/>
    </source>
</evidence>
<protein>
    <submittedName>
        <fullName evidence="1">DUF3567 domain-containing protein</fullName>
    </submittedName>
</protein>
<keyword evidence="2" id="KW-1185">Reference proteome</keyword>
<proteinExistence type="predicted"/>
<accession>A0A850QFC5</accession>
<dbReference type="Proteomes" id="UP000588051">
    <property type="component" value="Unassembled WGS sequence"/>
</dbReference>
<evidence type="ECO:0000313" key="1">
    <source>
        <dbReference type="EMBL" id="NVO77889.1"/>
    </source>
</evidence>
<dbReference type="Pfam" id="PF12091">
    <property type="entry name" value="DUF3567"/>
    <property type="match status" value="1"/>
</dbReference>
<reference evidence="1 2" key="1">
    <citation type="submission" date="2020-06" db="EMBL/GenBank/DDBJ databases">
        <authorList>
            <person name="Qiu C."/>
            <person name="Liu Z."/>
        </authorList>
    </citation>
    <scope>NUCLEOTIDE SEQUENCE [LARGE SCALE GENOMIC DNA]</scope>
    <source>
        <strain evidence="1 2">EM 1</strain>
    </source>
</reference>
<comment type="caution">
    <text evidence="1">The sequence shown here is derived from an EMBL/GenBank/DDBJ whole genome shotgun (WGS) entry which is preliminary data.</text>
</comment>
<dbReference type="EMBL" id="JABXYJ010000004">
    <property type="protein sequence ID" value="NVO77889.1"/>
    <property type="molecule type" value="Genomic_DNA"/>
</dbReference>
<dbReference type="AlphaFoldDB" id="A0A850QFC5"/>
<sequence>MNLIYNSEHYSVVEYSADTDHEALRFGGYEITDKTIRREWFIGGPMAVGFRNDVTELIASEPSIEEIDDFLGQYEGCMGQQVYLH</sequence>
<dbReference type="InterPro" id="IPR021951">
    <property type="entry name" value="DUF3567"/>
</dbReference>
<name>A0A850QFC5_9BURK</name>
<dbReference type="RefSeq" id="WP_176803210.1">
    <property type="nucleotide sequence ID" value="NZ_JABXYJ010000004.1"/>
</dbReference>